<evidence type="ECO:0000313" key="2">
    <source>
        <dbReference type="EMBL" id="KAE8334522.1"/>
    </source>
</evidence>
<accession>A0A5N6XNJ7</accession>
<dbReference type="Gene3D" id="1.25.40.20">
    <property type="entry name" value="Ankyrin repeat-containing domain"/>
    <property type="match status" value="1"/>
</dbReference>
<gene>
    <name evidence="2" type="ORF">BDV24DRAFT_156797</name>
</gene>
<dbReference type="SUPFAM" id="SSF48403">
    <property type="entry name" value="Ankyrin repeat"/>
    <property type="match status" value="1"/>
</dbReference>
<dbReference type="InterPro" id="IPR036770">
    <property type="entry name" value="Ankyrin_rpt-contain_sf"/>
</dbReference>
<dbReference type="PROSITE" id="PS50088">
    <property type="entry name" value="ANK_REPEAT"/>
    <property type="match status" value="1"/>
</dbReference>
<dbReference type="Proteomes" id="UP000325558">
    <property type="component" value="Unassembled WGS sequence"/>
</dbReference>
<dbReference type="EMBL" id="ML737267">
    <property type="protein sequence ID" value="KAE8334522.1"/>
    <property type="molecule type" value="Genomic_DNA"/>
</dbReference>
<name>A0A5N6XNJ7_9EURO</name>
<keyword evidence="1" id="KW-0040">ANK repeat</keyword>
<protein>
    <recommendedName>
        <fullName evidence="3">Ankyrin repeat-containing domain protein</fullName>
    </recommendedName>
</protein>
<organism evidence="2">
    <name type="scientific">Aspergillus arachidicola</name>
    <dbReference type="NCBI Taxonomy" id="656916"/>
    <lineage>
        <taxon>Eukaryota</taxon>
        <taxon>Fungi</taxon>
        <taxon>Dikarya</taxon>
        <taxon>Ascomycota</taxon>
        <taxon>Pezizomycotina</taxon>
        <taxon>Eurotiomycetes</taxon>
        <taxon>Eurotiomycetidae</taxon>
        <taxon>Eurotiales</taxon>
        <taxon>Aspergillaceae</taxon>
        <taxon>Aspergillus</taxon>
        <taxon>Aspergillus subgen. Circumdati</taxon>
    </lineage>
</organism>
<feature type="repeat" description="ANK" evidence="1">
    <location>
        <begin position="23"/>
        <end position="55"/>
    </location>
</feature>
<reference evidence="2" key="1">
    <citation type="submission" date="2019-04" db="EMBL/GenBank/DDBJ databases">
        <title>Friends and foes A comparative genomics study of 23 Aspergillus species from section Flavi.</title>
        <authorList>
            <consortium name="DOE Joint Genome Institute"/>
            <person name="Kjaerbolling I."/>
            <person name="Vesth T."/>
            <person name="Frisvad J.C."/>
            <person name="Nybo J.L."/>
            <person name="Theobald S."/>
            <person name="Kildgaard S."/>
            <person name="Isbrandt T."/>
            <person name="Kuo A."/>
            <person name="Sato A."/>
            <person name="Lyhne E.K."/>
            <person name="Kogle M.E."/>
            <person name="Wiebenga A."/>
            <person name="Kun R.S."/>
            <person name="Lubbers R.J."/>
            <person name="Makela M.R."/>
            <person name="Barry K."/>
            <person name="Chovatia M."/>
            <person name="Clum A."/>
            <person name="Daum C."/>
            <person name="Haridas S."/>
            <person name="He G."/>
            <person name="LaButti K."/>
            <person name="Lipzen A."/>
            <person name="Mondo S."/>
            <person name="Riley R."/>
            <person name="Salamov A."/>
            <person name="Simmons B.A."/>
            <person name="Magnuson J.K."/>
            <person name="Henrissat B."/>
            <person name="Mortensen U.H."/>
            <person name="Larsen T.O."/>
            <person name="Devries R.P."/>
            <person name="Grigoriev I.V."/>
            <person name="Machida M."/>
            <person name="Baker S.E."/>
            <person name="Andersen M.R."/>
        </authorList>
    </citation>
    <scope>NUCLEOTIDE SEQUENCE</scope>
    <source>
        <strain evidence="2">CBS 117612</strain>
    </source>
</reference>
<evidence type="ECO:0008006" key="3">
    <source>
        <dbReference type="Google" id="ProtNLM"/>
    </source>
</evidence>
<dbReference type="AlphaFoldDB" id="A0A5N6XNJ7"/>
<dbReference type="OrthoDB" id="194358at2759"/>
<dbReference type="Pfam" id="PF00023">
    <property type="entry name" value="Ank"/>
    <property type="match status" value="1"/>
</dbReference>
<proteinExistence type="predicted"/>
<sequence length="103" mass="11645">MADDQFASALISGRAHLNIQDNSRKTPLQYALMEKRVNTVRELLKHGAGIKSIPSGLWLALRNKASDYVQLSQMPSGQKHTMELVSFMEKGHWIPSAGERRLW</sequence>
<dbReference type="InterPro" id="IPR002110">
    <property type="entry name" value="Ankyrin_rpt"/>
</dbReference>
<evidence type="ECO:0000256" key="1">
    <source>
        <dbReference type="PROSITE-ProRule" id="PRU00023"/>
    </source>
</evidence>